<evidence type="ECO:0000256" key="1">
    <source>
        <dbReference type="ARBA" id="ARBA00022898"/>
    </source>
</evidence>
<evidence type="ECO:0000313" key="6">
    <source>
        <dbReference type="EMBL" id="MBF0869473.1"/>
    </source>
</evidence>
<reference evidence="6" key="2">
    <citation type="submission" date="2020-11" db="EMBL/GenBank/DDBJ databases">
        <title>Description of novel Gluconobacter species.</title>
        <authorList>
            <person name="Cleenwerck I."/>
            <person name="Cnockaert M."/>
            <person name="Borremans W."/>
            <person name="Wieme A.D."/>
            <person name="De Vuyst L."/>
            <person name="Vandamme P."/>
        </authorList>
    </citation>
    <scope>NUCLEOTIDE SEQUENCE</scope>
    <source>
        <strain evidence="6">R71697</strain>
    </source>
</reference>
<keyword evidence="1 2" id="KW-0663">Pyridoxal phosphate</keyword>
<dbReference type="PANTHER" id="PTHR10146">
    <property type="entry name" value="PROLINE SYNTHETASE CO-TRANSCRIBED BACTERIAL HOMOLOG PROTEIN"/>
    <property type="match status" value="1"/>
</dbReference>
<dbReference type="RefSeq" id="WP_082905363.1">
    <property type="nucleotide sequence ID" value="NZ_JABCQN010000001.1"/>
</dbReference>
<dbReference type="GeneID" id="81473291"/>
<dbReference type="Pfam" id="PF01168">
    <property type="entry name" value="Ala_racemase_N"/>
    <property type="match status" value="1"/>
</dbReference>
<dbReference type="PIRSF" id="PIRSF004848">
    <property type="entry name" value="YBL036c_PLPDEIII"/>
    <property type="match status" value="1"/>
</dbReference>
<feature type="domain" description="Alanine racemase N-terminal" evidence="5">
    <location>
        <begin position="42"/>
        <end position="240"/>
    </location>
</feature>
<evidence type="ECO:0000256" key="4">
    <source>
        <dbReference type="RuleBase" id="RU004514"/>
    </source>
</evidence>
<dbReference type="InterPro" id="IPR011078">
    <property type="entry name" value="PyrdxlP_homeostasis"/>
</dbReference>
<feature type="modified residue" description="N6-(pyridoxal phosphate)lysine" evidence="2 3">
    <location>
        <position position="55"/>
    </location>
</feature>
<dbReference type="HAMAP" id="MF_02087">
    <property type="entry name" value="PLP_homeostasis"/>
    <property type="match status" value="1"/>
</dbReference>
<dbReference type="AlphaFoldDB" id="A0A9Q2FL85"/>
<evidence type="ECO:0000256" key="2">
    <source>
        <dbReference type="HAMAP-Rule" id="MF_02087"/>
    </source>
</evidence>
<comment type="function">
    <text evidence="2">Pyridoxal 5'-phosphate (PLP)-binding protein, which is involved in PLP homeostasis.</text>
</comment>
<evidence type="ECO:0000256" key="3">
    <source>
        <dbReference type="PIRSR" id="PIRSR004848-1"/>
    </source>
</evidence>
<dbReference type="NCBIfam" id="TIGR00044">
    <property type="entry name" value="YggS family pyridoxal phosphate-dependent enzyme"/>
    <property type="match status" value="1"/>
</dbReference>
<comment type="caution">
    <text evidence="6">The sequence shown here is derived from an EMBL/GenBank/DDBJ whole genome shotgun (WGS) entry which is preliminary data.</text>
</comment>
<sequence>MLPKSHLAASDAMESSADMSDQIAENLSLIRSRILHACENSGRLASNVGLVAVSKFHPKEAVEAALNAGQRVFGENRVQEAASKFPDLRTTWPDLRLHIIGGLQTNKAVDACRIADVIETLDRPALADALEKAADKLGRLPELLVQVNTGNEPQKSGVPRDEADAFIKTCMTRFGAKVRGLMCIPPEDEDPSAHFRFLTGLAKRHGLPVISMGMSADFETAIAEGATLVRVGSAIFGPRPMTGS</sequence>
<organism evidence="6 7">
    <name type="scientific">Gluconobacter japonicus</name>
    <dbReference type="NCBI Taxonomy" id="376620"/>
    <lineage>
        <taxon>Bacteria</taxon>
        <taxon>Pseudomonadati</taxon>
        <taxon>Pseudomonadota</taxon>
        <taxon>Alphaproteobacteria</taxon>
        <taxon>Acetobacterales</taxon>
        <taxon>Acetobacteraceae</taxon>
        <taxon>Gluconobacter</taxon>
    </lineage>
</organism>
<dbReference type="PANTHER" id="PTHR10146:SF14">
    <property type="entry name" value="PYRIDOXAL PHOSPHATE HOMEOSTASIS PROTEIN"/>
    <property type="match status" value="1"/>
</dbReference>
<proteinExistence type="inferred from homology"/>
<reference evidence="6" key="1">
    <citation type="submission" date="2020-04" db="EMBL/GenBank/DDBJ databases">
        <authorList>
            <person name="Sombolestani A."/>
        </authorList>
    </citation>
    <scope>NUCLEOTIDE SEQUENCE</scope>
    <source>
        <strain evidence="6">R71697</strain>
    </source>
</reference>
<dbReference type="Gene3D" id="3.20.20.10">
    <property type="entry name" value="Alanine racemase"/>
    <property type="match status" value="1"/>
</dbReference>
<protein>
    <recommendedName>
        <fullName evidence="2">Pyridoxal phosphate homeostasis protein</fullName>
        <shortName evidence="2">PLP homeostasis protein</shortName>
    </recommendedName>
</protein>
<dbReference type="CDD" id="cd00635">
    <property type="entry name" value="PLPDE_III_YBL036c_like"/>
    <property type="match status" value="1"/>
</dbReference>
<comment type="cofactor">
    <cofactor evidence="3">
        <name>pyridoxal 5'-phosphate</name>
        <dbReference type="ChEBI" id="CHEBI:597326"/>
    </cofactor>
</comment>
<comment type="similarity">
    <text evidence="2 4">Belongs to the pyridoxal phosphate-binding protein YggS/PROSC family.</text>
</comment>
<dbReference type="InterPro" id="IPR029066">
    <property type="entry name" value="PLP-binding_barrel"/>
</dbReference>
<gene>
    <name evidence="6" type="ORF">HKD32_01190</name>
</gene>
<dbReference type="FunFam" id="3.20.20.10:FF:000018">
    <property type="entry name" value="Pyridoxal phosphate homeostasis protein"/>
    <property type="match status" value="1"/>
</dbReference>
<evidence type="ECO:0000313" key="7">
    <source>
        <dbReference type="Proteomes" id="UP000661006"/>
    </source>
</evidence>
<evidence type="ECO:0000259" key="5">
    <source>
        <dbReference type="Pfam" id="PF01168"/>
    </source>
</evidence>
<dbReference type="SUPFAM" id="SSF51419">
    <property type="entry name" value="PLP-binding barrel"/>
    <property type="match status" value="1"/>
</dbReference>
<name>A0A9Q2FL85_GLUJA</name>
<accession>A0A9Q2FL85</accession>
<dbReference type="GO" id="GO:0030170">
    <property type="term" value="F:pyridoxal phosphate binding"/>
    <property type="evidence" value="ECO:0007669"/>
    <property type="project" value="UniProtKB-UniRule"/>
</dbReference>
<dbReference type="Proteomes" id="UP000661006">
    <property type="component" value="Unassembled WGS sequence"/>
</dbReference>
<dbReference type="InterPro" id="IPR001608">
    <property type="entry name" value="Ala_racemase_N"/>
</dbReference>
<dbReference type="EMBL" id="JABCQN010000001">
    <property type="protein sequence ID" value="MBF0869473.1"/>
    <property type="molecule type" value="Genomic_DNA"/>
</dbReference>